<dbReference type="InterPro" id="IPR029045">
    <property type="entry name" value="ClpP/crotonase-like_dom_sf"/>
</dbReference>
<evidence type="ECO:0000313" key="3">
    <source>
        <dbReference type="Proteomes" id="UP001234585"/>
    </source>
</evidence>
<reference evidence="2 3" key="1">
    <citation type="submission" date="2023-08" db="EMBL/GenBank/DDBJ databases">
        <title>Pathogen: clinical or host-associated sample.</title>
        <authorList>
            <person name="Hergert J."/>
            <person name="Casey R."/>
            <person name="Wagner J."/>
            <person name="Young E.L."/>
            <person name="Oakeson K.F."/>
        </authorList>
    </citation>
    <scope>NUCLEOTIDE SEQUENCE [LARGE SCALE GENOMIC DNA]</scope>
    <source>
        <strain evidence="2 3">1760953</strain>
    </source>
</reference>
<dbReference type="EMBL" id="CP132302">
    <property type="protein sequence ID" value="WLR97873.1"/>
    <property type="molecule type" value="Genomic_DNA"/>
</dbReference>
<organism evidence="2 3">
    <name type="scientific">Shinella sumterensis</name>
    <dbReference type="NCBI Taxonomy" id="1967501"/>
    <lineage>
        <taxon>Bacteria</taxon>
        <taxon>Pseudomonadati</taxon>
        <taxon>Pseudomonadota</taxon>
        <taxon>Alphaproteobacteria</taxon>
        <taxon>Hyphomicrobiales</taxon>
        <taxon>Rhizobiaceae</taxon>
        <taxon>Shinella</taxon>
    </lineage>
</organism>
<dbReference type="Gene3D" id="3.90.226.10">
    <property type="entry name" value="2-enoyl-CoA Hydratase, Chain A, domain 1"/>
    <property type="match status" value="1"/>
</dbReference>
<keyword evidence="1" id="KW-0472">Membrane</keyword>
<keyword evidence="3" id="KW-1185">Reference proteome</keyword>
<dbReference type="Proteomes" id="UP001234585">
    <property type="component" value="Chromosome"/>
</dbReference>
<gene>
    <name evidence="2" type="ORF">Q9313_02255</name>
</gene>
<feature type="transmembrane region" description="Helical" evidence="1">
    <location>
        <begin position="34"/>
        <end position="54"/>
    </location>
</feature>
<name>A0AA50CMJ7_9HYPH</name>
<accession>A0AA50CMJ7</accession>
<dbReference type="AlphaFoldDB" id="A0AA50CMJ7"/>
<evidence type="ECO:0000256" key="1">
    <source>
        <dbReference type="SAM" id="Phobius"/>
    </source>
</evidence>
<keyword evidence="1" id="KW-1133">Transmembrane helix</keyword>
<dbReference type="SUPFAM" id="SSF52096">
    <property type="entry name" value="ClpP/crotonase"/>
    <property type="match status" value="1"/>
</dbReference>
<protein>
    <submittedName>
        <fullName evidence="2">Uncharacterized protein</fullName>
    </submittedName>
</protein>
<evidence type="ECO:0000313" key="2">
    <source>
        <dbReference type="EMBL" id="WLR97873.1"/>
    </source>
</evidence>
<sequence length="610" mass="65786">MSKTNNSLSCLDRALIELRAQLARILSTVMGAKVGVLRFFLLALIASGIFAHSARADIALERITTEKGVLLLLRGSFALSDDPQALAREVATTGAKVITFDSDGGNVVTAIAYGRVIRAVGLSTFQLRSGQCASACALAFVGGTIRYAEPGAIGVHQSSFSPGDILDGHTAVAAVQQMTAQIMTYLLEMGVDPKLLQLSLSVPPDDMRYLTAAEMAEYKVTAGFQDAAPEGVSSSAAIATPTVEHTAREEVVEPLSNEDKALAFVASYYEAWSRGNAEALTFMDRAYSETISFYGKPKSRVYVVDEKVKFVMRWPVRAYNVKPGTATVSCGTYCAVVGIVDWYAKRDIGETISSGSARFLISWDPSTGKIVTESGEVLEMDKNAVSPLRILSQWYDQNAVCRGGIGNSEASAAACANREAIAAKLNAVGWCHDAEGKAGYQLDWQRCGGTGDQNVSAVALSSKASIPRSAQYPVTGRFSGKTKLPDFRGRDRPFNSFRTRIRDGMREGPNFAGHYSVVQIGCGTGCLFAIVGDNNTGKPANFPRGGEDNPSMQLHFELGSRLLAAQWLDYNANKCVVEFFDYDRKTWSLVRKVDVGLSDACYRAVADNLR</sequence>
<dbReference type="RefSeq" id="WP_306037788.1">
    <property type="nucleotide sequence ID" value="NZ_CP132302.1"/>
</dbReference>
<proteinExistence type="predicted"/>
<keyword evidence="1" id="KW-0812">Transmembrane</keyword>